<dbReference type="InterPro" id="IPR051218">
    <property type="entry name" value="Sec_MonoDiacylglyc_Lipase"/>
</dbReference>
<dbReference type="AlphaFoldDB" id="A0A8H6IG66"/>
<proteinExistence type="inferred from homology"/>
<dbReference type="InterPro" id="IPR029058">
    <property type="entry name" value="AB_hydrolase_fold"/>
</dbReference>
<evidence type="ECO:0000259" key="6">
    <source>
        <dbReference type="Pfam" id="PF01764"/>
    </source>
</evidence>
<protein>
    <submittedName>
        <fullName evidence="7">Lipase</fullName>
    </submittedName>
</protein>
<comment type="similarity">
    <text evidence="2">Belongs to the AB hydrolase superfamily. Lipase family. Class 3 subfamily.</text>
</comment>
<keyword evidence="1" id="KW-1015">Disulfide bond</keyword>
<comment type="caution">
    <text evidence="7">The sequence shown here is derived from an EMBL/GenBank/DDBJ whole genome shotgun (WGS) entry which is preliminary data.</text>
</comment>
<dbReference type="Gene3D" id="3.40.50.1820">
    <property type="entry name" value="alpha/beta hydrolase"/>
    <property type="match status" value="1"/>
</dbReference>
<dbReference type="EMBL" id="JACGCI010000006">
    <property type="protein sequence ID" value="KAF6763246.1"/>
    <property type="molecule type" value="Genomic_DNA"/>
</dbReference>
<dbReference type="OrthoDB" id="438440at2759"/>
<evidence type="ECO:0000256" key="1">
    <source>
        <dbReference type="ARBA" id="ARBA00023157"/>
    </source>
</evidence>
<dbReference type="PANTHER" id="PTHR45856:SF11">
    <property type="entry name" value="FUNGAL LIPASE-LIKE DOMAIN-CONTAINING PROTEIN"/>
    <property type="match status" value="1"/>
</dbReference>
<evidence type="ECO:0000313" key="7">
    <source>
        <dbReference type="EMBL" id="KAF6763246.1"/>
    </source>
</evidence>
<organism evidence="7 8">
    <name type="scientific">Ephemerocybe angulata</name>
    <dbReference type="NCBI Taxonomy" id="980116"/>
    <lineage>
        <taxon>Eukaryota</taxon>
        <taxon>Fungi</taxon>
        <taxon>Dikarya</taxon>
        <taxon>Basidiomycota</taxon>
        <taxon>Agaricomycotina</taxon>
        <taxon>Agaricomycetes</taxon>
        <taxon>Agaricomycetidae</taxon>
        <taxon>Agaricales</taxon>
        <taxon>Agaricineae</taxon>
        <taxon>Psathyrellaceae</taxon>
        <taxon>Ephemerocybe</taxon>
    </lineage>
</organism>
<reference evidence="7 8" key="1">
    <citation type="submission" date="2020-07" db="EMBL/GenBank/DDBJ databases">
        <title>Comparative genomics of pyrophilous fungi reveals a link between fire events and developmental genes.</title>
        <authorList>
            <consortium name="DOE Joint Genome Institute"/>
            <person name="Steindorff A.S."/>
            <person name="Carver A."/>
            <person name="Calhoun S."/>
            <person name="Stillman K."/>
            <person name="Liu H."/>
            <person name="Lipzen A."/>
            <person name="Pangilinan J."/>
            <person name="Labutti K."/>
            <person name="Bruns T.D."/>
            <person name="Grigoriev I.V."/>
        </authorList>
    </citation>
    <scope>NUCLEOTIDE SEQUENCE [LARGE SCALE GENOMIC DNA]</scope>
    <source>
        <strain evidence="7 8">CBS 144469</strain>
    </source>
</reference>
<comment type="catalytic activity">
    <reaction evidence="3">
        <text>a diacylglycerol + H2O = a monoacylglycerol + a fatty acid + H(+)</text>
        <dbReference type="Rhea" id="RHEA:32731"/>
        <dbReference type="ChEBI" id="CHEBI:15377"/>
        <dbReference type="ChEBI" id="CHEBI:15378"/>
        <dbReference type="ChEBI" id="CHEBI:17408"/>
        <dbReference type="ChEBI" id="CHEBI:18035"/>
        <dbReference type="ChEBI" id="CHEBI:28868"/>
    </reaction>
</comment>
<evidence type="ECO:0000313" key="8">
    <source>
        <dbReference type="Proteomes" id="UP000521943"/>
    </source>
</evidence>
<feature type="signal peptide" evidence="5">
    <location>
        <begin position="1"/>
        <end position="25"/>
    </location>
</feature>
<dbReference type="CDD" id="cd00519">
    <property type="entry name" value="Lipase_3"/>
    <property type="match status" value="1"/>
</dbReference>
<dbReference type="InterPro" id="IPR002921">
    <property type="entry name" value="Fungal_lipase-type"/>
</dbReference>
<keyword evidence="8" id="KW-1185">Reference proteome</keyword>
<evidence type="ECO:0000256" key="2">
    <source>
        <dbReference type="ARBA" id="ARBA00043996"/>
    </source>
</evidence>
<evidence type="ECO:0000256" key="4">
    <source>
        <dbReference type="ARBA" id="ARBA00048461"/>
    </source>
</evidence>
<keyword evidence="5" id="KW-0732">Signal</keyword>
<feature type="domain" description="Fungal lipase-type" evidence="6">
    <location>
        <begin position="89"/>
        <end position="227"/>
    </location>
</feature>
<feature type="chain" id="PRO_5034777517" evidence="5">
    <location>
        <begin position="26"/>
        <end position="292"/>
    </location>
</feature>
<dbReference type="GO" id="GO:0006629">
    <property type="term" value="P:lipid metabolic process"/>
    <property type="evidence" value="ECO:0007669"/>
    <property type="project" value="InterPro"/>
</dbReference>
<gene>
    <name evidence="7" type="ORF">DFP72DRAFT_527862</name>
</gene>
<evidence type="ECO:0000256" key="3">
    <source>
        <dbReference type="ARBA" id="ARBA00047591"/>
    </source>
</evidence>
<comment type="catalytic activity">
    <reaction evidence="4">
        <text>a monoacylglycerol + H2O = glycerol + a fatty acid + H(+)</text>
        <dbReference type="Rhea" id="RHEA:15245"/>
        <dbReference type="ChEBI" id="CHEBI:15377"/>
        <dbReference type="ChEBI" id="CHEBI:15378"/>
        <dbReference type="ChEBI" id="CHEBI:17408"/>
        <dbReference type="ChEBI" id="CHEBI:17754"/>
        <dbReference type="ChEBI" id="CHEBI:28868"/>
    </reaction>
</comment>
<dbReference type="Pfam" id="PF01764">
    <property type="entry name" value="Lipase_3"/>
    <property type="match status" value="1"/>
</dbReference>
<sequence length="292" mass="31256">MLFINFSGILSLLTLLSLSSYGVNALPLEDRANGISQSIYDNLVRFAKFSSAAYQLVCPRPLGTTLVNVIDKSDTEGFVARDDDRKEIIVSIRGTFSIGDAITDIQLLMSPLQSPGITGVGDSYVHTGFLNAYNVVANDVLAAVKSQLASKPSYTVVVTGHSLGGAVASLVALGLKSSLPSANLKLYTYGQPRVGNAAFVSLVESRVGVANIFRATHTYDGVPTVLFKATGYRHFGTEFWNFQEAPSAANTRQCALSDDPTCSDSIPSTFINPAHLIYFGQPMALNPLLCLF</sequence>
<evidence type="ECO:0000256" key="5">
    <source>
        <dbReference type="SAM" id="SignalP"/>
    </source>
</evidence>
<dbReference type="Proteomes" id="UP000521943">
    <property type="component" value="Unassembled WGS sequence"/>
</dbReference>
<dbReference type="SUPFAM" id="SSF53474">
    <property type="entry name" value="alpha/beta-Hydrolases"/>
    <property type="match status" value="1"/>
</dbReference>
<accession>A0A8H6IG66</accession>
<dbReference type="PANTHER" id="PTHR45856">
    <property type="entry name" value="ALPHA/BETA-HYDROLASES SUPERFAMILY PROTEIN"/>
    <property type="match status" value="1"/>
</dbReference>
<name>A0A8H6IG66_9AGAR</name>